<name>A0ABN4Z948_PANSE</name>
<protein>
    <submittedName>
        <fullName evidence="1">Uncharacterized protein</fullName>
    </submittedName>
</protein>
<accession>A0ABN4Z948</accession>
<sequence length="65" mass="6976">MSAVATHVNAQGLSYLAMQMRAASRVTVRTMVHTGGQLNLAGSLPADITAMAYPYRQRRGRPGLC</sequence>
<gene>
    <name evidence="1" type="ORF">DSJ_12650</name>
</gene>
<dbReference type="EMBL" id="CP017581">
    <property type="protein sequence ID" value="ARF50111.1"/>
    <property type="molecule type" value="Genomic_DNA"/>
</dbReference>
<keyword evidence="2" id="KW-1185">Reference proteome</keyword>
<evidence type="ECO:0000313" key="1">
    <source>
        <dbReference type="EMBL" id="ARF50111.1"/>
    </source>
</evidence>
<organism evidence="1 2">
    <name type="scientific">Pantoea stewartii subsp. stewartii DC283</name>
    <dbReference type="NCBI Taxonomy" id="660596"/>
    <lineage>
        <taxon>Bacteria</taxon>
        <taxon>Pseudomonadati</taxon>
        <taxon>Pseudomonadota</taxon>
        <taxon>Gammaproteobacteria</taxon>
        <taxon>Enterobacterales</taxon>
        <taxon>Erwiniaceae</taxon>
        <taxon>Pantoea</taxon>
    </lineage>
</organism>
<proteinExistence type="predicted"/>
<dbReference type="Proteomes" id="UP000192380">
    <property type="component" value="Chromosome"/>
</dbReference>
<reference evidence="1 2" key="1">
    <citation type="submission" date="2016-10" db="EMBL/GenBank/DDBJ databases">
        <title>Complete Genome Assembly of Pantoea stewartii subsp. stewartii DC283, a Corn Pathogen.</title>
        <authorList>
            <person name="Duong D.A."/>
            <person name="Stevens A.M."/>
            <person name="Jensen R.V."/>
        </authorList>
    </citation>
    <scope>NUCLEOTIDE SEQUENCE [LARGE SCALE GENOMIC DNA]</scope>
    <source>
        <strain evidence="1 2">DC283</strain>
    </source>
</reference>
<evidence type="ECO:0000313" key="2">
    <source>
        <dbReference type="Proteomes" id="UP000192380"/>
    </source>
</evidence>